<sequence length="139" mass="14861">MLFFKSLVPAVRAAFPASTRSCSQCAAKGMSPLSPLIAAGLNGTVIPCAAARAIGATTSKTKQIGRPGVLSGIQQTRGMKVRSSVKKFCDGCSVVRRKGYLYVVCSKDPKHKQVKSLAFQRQGFQGSSMREALLEHHGY</sequence>
<name>A0ACC2WQZ8_9TREE</name>
<gene>
    <name evidence="1" type="ORF">QFC20_001743</name>
</gene>
<dbReference type="Proteomes" id="UP001230649">
    <property type="component" value="Unassembled WGS sequence"/>
</dbReference>
<protein>
    <submittedName>
        <fullName evidence="1">Uncharacterized protein</fullName>
    </submittedName>
</protein>
<dbReference type="EMBL" id="JASBWS010000011">
    <property type="protein sequence ID" value="KAJ9113720.1"/>
    <property type="molecule type" value="Genomic_DNA"/>
</dbReference>
<evidence type="ECO:0000313" key="2">
    <source>
        <dbReference type="Proteomes" id="UP001230649"/>
    </source>
</evidence>
<reference evidence="1" key="1">
    <citation type="submission" date="2023-04" db="EMBL/GenBank/DDBJ databases">
        <title>Draft Genome sequencing of Naganishia species isolated from polar environments using Oxford Nanopore Technology.</title>
        <authorList>
            <person name="Leo P."/>
            <person name="Venkateswaran K."/>
        </authorList>
    </citation>
    <scope>NUCLEOTIDE SEQUENCE</scope>
    <source>
        <strain evidence="1">MNA-CCFEE 5262</strain>
    </source>
</reference>
<evidence type="ECO:0000313" key="1">
    <source>
        <dbReference type="EMBL" id="KAJ9113720.1"/>
    </source>
</evidence>
<proteinExistence type="predicted"/>
<comment type="caution">
    <text evidence="1">The sequence shown here is derived from an EMBL/GenBank/DDBJ whole genome shotgun (WGS) entry which is preliminary data.</text>
</comment>
<keyword evidence="2" id="KW-1185">Reference proteome</keyword>
<accession>A0ACC2WQZ8</accession>
<organism evidence="1 2">
    <name type="scientific">Naganishia adeliensis</name>
    <dbReference type="NCBI Taxonomy" id="92952"/>
    <lineage>
        <taxon>Eukaryota</taxon>
        <taxon>Fungi</taxon>
        <taxon>Dikarya</taxon>
        <taxon>Basidiomycota</taxon>
        <taxon>Agaricomycotina</taxon>
        <taxon>Tremellomycetes</taxon>
        <taxon>Filobasidiales</taxon>
        <taxon>Filobasidiaceae</taxon>
        <taxon>Naganishia</taxon>
    </lineage>
</organism>